<protein>
    <recommendedName>
        <fullName evidence="4">Lipoprotein</fullName>
    </recommendedName>
</protein>
<keyword evidence="1" id="KW-0732">Signal</keyword>
<reference evidence="2 3" key="1">
    <citation type="journal article" date="2017" name="Genome Announc.">
        <title>Complete Genome Sequences of Two Acetylene-Fermenting Pelobacter acetylenicus Strains.</title>
        <authorList>
            <person name="Sutton J.M."/>
            <person name="Baesman S.M."/>
            <person name="Fierst J.L."/>
            <person name="Poret-Peterson A.T."/>
            <person name="Oremland R.S."/>
            <person name="Dunlap D.S."/>
            <person name="Akob D.M."/>
        </authorList>
    </citation>
    <scope>NUCLEOTIDE SEQUENCE [LARGE SCALE GENOMIC DNA]</scope>
    <source>
        <strain evidence="2 3">DSM 3247</strain>
    </source>
</reference>
<dbReference type="KEGG" id="pace:A6070_06960"/>
<accession>A0A1L3GIQ7</accession>
<feature type="signal peptide" evidence="1">
    <location>
        <begin position="1"/>
        <end position="22"/>
    </location>
</feature>
<organism evidence="2 3">
    <name type="scientific">Syntrophotalea acetylenica</name>
    <name type="common">Pelobacter acetylenicus</name>
    <dbReference type="NCBI Taxonomy" id="29542"/>
    <lineage>
        <taxon>Bacteria</taxon>
        <taxon>Pseudomonadati</taxon>
        <taxon>Thermodesulfobacteriota</taxon>
        <taxon>Desulfuromonadia</taxon>
        <taxon>Desulfuromonadales</taxon>
        <taxon>Syntrophotaleaceae</taxon>
        <taxon>Syntrophotalea</taxon>
    </lineage>
</organism>
<dbReference type="AlphaFoldDB" id="A0A1L3GIQ7"/>
<evidence type="ECO:0000313" key="2">
    <source>
        <dbReference type="EMBL" id="APG25816.1"/>
    </source>
</evidence>
<dbReference type="Proteomes" id="UP000182264">
    <property type="component" value="Chromosome"/>
</dbReference>
<dbReference type="PROSITE" id="PS51257">
    <property type="entry name" value="PROKAR_LIPOPROTEIN"/>
    <property type="match status" value="1"/>
</dbReference>
<sequence>MRKITLYLTVTVLAAALSGCCACNKADWPQEPILGHMSVPQKKAYLKNVRQNLKVFRLTAKELDTHRRLTPQEAQSPCEGQEFRCEVQKYIEVYAMPVIQDEEAREHVETRLEVAKVNLLSAYAYEETGQDSRARGLLRIFNKRYKTDPAIQNAVVDPTEMGFSRLTEGASKLEAKLFAP</sequence>
<proteinExistence type="predicted"/>
<dbReference type="EMBL" id="CP015518">
    <property type="protein sequence ID" value="APG25816.1"/>
    <property type="molecule type" value="Genomic_DNA"/>
</dbReference>
<evidence type="ECO:0008006" key="4">
    <source>
        <dbReference type="Google" id="ProtNLM"/>
    </source>
</evidence>
<name>A0A1L3GIQ7_SYNAC</name>
<feature type="chain" id="PRO_5012724419" description="Lipoprotein" evidence="1">
    <location>
        <begin position="23"/>
        <end position="180"/>
    </location>
</feature>
<dbReference type="STRING" id="29542.A6070_06960"/>
<dbReference type="RefSeq" id="WP_072287658.1">
    <property type="nucleotide sequence ID" value="NZ_CP015455.1"/>
</dbReference>
<keyword evidence="3" id="KW-1185">Reference proteome</keyword>
<evidence type="ECO:0000313" key="3">
    <source>
        <dbReference type="Proteomes" id="UP000182264"/>
    </source>
</evidence>
<evidence type="ECO:0000256" key="1">
    <source>
        <dbReference type="SAM" id="SignalP"/>
    </source>
</evidence>
<gene>
    <name evidence="2" type="ORF">A7E75_12945</name>
</gene>
<dbReference type="OrthoDB" id="5387425at2"/>